<dbReference type="GeneID" id="85356837"/>
<proteinExistence type="predicted"/>
<dbReference type="EMBL" id="JAUEPS010000019">
    <property type="protein sequence ID" value="KAK0458009.1"/>
    <property type="molecule type" value="Genomic_DNA"/>
</dbReference>
<organism evidence="1 2">
    <name type="scientific">Armillaria tabescens</name>
    <name type="common">Ringless honey mushroom</name>
    <name type="synonym">Agaricus tabescens</name>
    <dbReference type="NCBI Taxonomy" id="1929756"/>
    <lineage>
        <taxon>Eukaryota</taxon>
        <taxon>Fungi</taxon>
        <taxon>Dikarya</taxon>
        <taxon>Basidiomycota</taxon>
        <taxon>Agaricomycotina</taxon>
        <taxon>Agaricomycetes</taxon>
        <taxon>Agaricomycetidae</taxon>
        <taxon>Agaricales</taxon>
        <taxon>Marasmiineae</taxon>
        <taxon>Physalacriaceae</taxon>
        <taxon>Desarmillaria</taxon>
    </lineage>
</organism>
<evidence type="ECO:0000313" key="2">
    <source>
        <dbReference type="Proteomes" id="UP001175211"/>
    </source>
</evidence>
<sequence>MAPFPYIKGVAGCIATVLEVIELAGKNNEDLQDLAESVGTTIRIIKETVEAHGNTSATRFRDVCVELQAYLEGLVAEINTTRCNSKSKGITRFLKTKKISGVIDGYKQRVNNIKADYLVRVTTDSRLAMSEMQDALSAVTQATETAQSRITSTVVSQAHCIQGEIRSLGDIQKEHAAQICEKLQDLKGYYKGQVGGSSYQTYLYLIRRFENFSRGTST</sequence>
<evidence type="ECO:0000313" key="1">
    <source>
        <dbReference type="EMBL" id="KAK0458009.1"/>
    </source>
</evidence>
<dbReference type="RefSeq" id="XP_060330301.1">
    <property type="nucleotide sequence ID" value="XM_060473289.1"/>
</dbReference>
<dbReference type="GO" id="GO:0007166">
    <property type="term" value="P:cell surface receptor signaling pathway"/>
    <property type="evidence" value="ECO:0007669"/>
    <property type="project" value="InterPro"/>
</dbReference>
<keyword evidence="2" id="KW-1185">Reference proteome</keyword>
<name>A0AA39KBC2_ARMTA</name>
<dbReference type="InterPro" id="IPR036537">
    <property type="entry name" value="Adaptor_Cbl_N_dom_sf"/>
</dbReference>
<reference evidence="1" key="1">
    <citation type="submission" date="2023-06" db="EMBL/GenBank/DDBJ databases">
        <authorList>
            <consortium name="Lawrence Berkeley National Laboratory"/>
            <person name="Ahrendt S."/>
            <person name="Sahu N."/>
            <person name="Indic B."/>
            <person name="Wong-Bajracharya J."/>
            <person name="Merenyi Z."/>
            <person name="Ke H.-M."/>
            <person name="Monk M."/>
            <person name="Kocsube S."/>
            <person name="Drula E."/>
            <person name="Lipzen A."/>
            <person name="Balint B."/>
            <person name="Henrissat B."/>
            <person name="Andreopoulos B."/>
            <person name="Martin F.M."/>
            <person name="Harder C.B."/>
            <person name="Rigling D."/>
            <person name="Ford K.L."/>
            <person name="Foster G.D."/>
            <person name="Pangilinan J."/>
            <person name="Papanicolaou A."/>
            <person name="Barry K."/>
            <person name="LaButti K."/>
            <person name="Viragh M."/>
            <person name="Koriabine M."/>
            <person name="Yan M."/>
            <person name="Riley R."/>
            <person name="Champramary S."/>
            <person name="Plett K.L."/>
            <person name="Tsai I.J."/>
            <person name="Slot J."/>
            <person name="Sipos G."/>
            <person name="Plett J."/>
            <person name="Nagy L.G."/>
            <person name="Grigoriev I.V."/>
        </authorList>
    </citation>
    <scope>NUCLEOTIDE SEQUENCE</scope>
    <source>
        <strain evidence="1">CCBAS 213</strain>
    </source>
</reference>
<protein>
    <submittedName>
        <fullName evidence="1">Uncharacterized protein</fullName>
    </submittedName>
</protein>
<gene>
    <name evidence="1" type="ORF">EV420DRAFT_1545927</name>
</gene>
<dbReference type="Proteomes" id="UP001175211">
    <property type="component" value="Unassembled WGS sequence"/>
</dbReference>
<comment type="caution">
    <text evidence="1">The sequence shown here is derived from an EMBL/GenBank/DDBJ whole genome shotgun (WGS) entry which is preliminary data.</text>
</comment>
<accession>A0AA39KBC2</accession>
<dbReference type="AlphaFoldDB" id="A0AA39KBC2"/>
<dbReference type="Gene3D" id="1.20.930.20">
    <property type="entry name" value="Adaptor protein Cbl, N-terminal domain"/>
    <property type="match status" value="1"/>
</dbReference>